<evidence type="ECO:0000313" key="1">
    <source>
        <dbReference type="EMBL" id="GFO42597.1"/>
    </source>
</evidence>
<proteinExistence type="predicted"/>
<keyword evidence="2" id="KW-1185">Reference proteome</keyword>
<organism evidence="1 2">
    <name type="scientific">Plakobranchus ocellatus</name>
    <dbReference type="NCBI Taxonomy" id="259542"/>
    <lineage>
        <taxon>Eukaryota</taxon>
        <taxon>Metazoa</taxon>
        <taxon>Spiralia</taxon>
        <taxon>Lophotrochozoa</taxon>
        <taxon>Mollusca</taxon>
        <taxon>Gastropoda</taxon>
        <taxon>Heterobranchia</taxon>
        <taxon>Euthyneura</taxon>
        <taxon>Panpulmonata</taxon>
        <taxon>Sacoglossa</taxon>
        <taxon>Placobranchoidea</taxon>
        <taxon>Plakobranchidae</taxon>
        <taxon>Plakobranchus</taxon>
    </lineage>
</organism>
<dbReference type="AlphaFoldDB" id="A0AAV4DED3"/>
<name>A0AAV4DED3_9GAST</name>
<reference evidence="1 2" key="1">
    <citation type="journal article" date="2021" name="Elife">
        <title>Chloroplast acquisition without the gene transfer in kleptoplastic sea slugs, Plakobranchus ocellatus.</title>
        <authorList>
            <person name="Maeda T."/>
            <person name="Takahashi S."/>
            <person name="Yoshida T."/>
            <person name="Shimamura S."/>
            <person name="Takaki Y."/>
            <person name="Nagai Y."/>
            <person name="Toyoda A."/>
            <person name="Suzuki Y."/>
            <person name="Arimoto A."/>
            <person name="Ishii H."/>
            <person name="Satoh N."/>
            <person name="Nishiyama T."/>
            <person name="Hasebe M."/>
            <person name="Maruyama T."/>
            <person name="Minagawa J."/>
            <person name="Obokata J."/>
            <person name="Shigenobu S."/>
        </authorList>
    </citation>
    <scope>NUCLEOTIDE SEQUENCE [LARGE SCALE GENOMIC DNA]</scope>
</reference>
<sequence length="127" mass="14431">MRRRENKIFAPVEWVIIQLGLNKVETTERLGGMKRSSRQDKQPLTYGGFVSCANFHNKVISGFQALCQARALAAGHERATEGSLQISERVCYPYGWTDGNLVTGRILMNHEDKNNCNSYVINHTRFN</sequence>
<gene>
    <name evidence="1" type="ORF">PoB_006910200</name>
</gene>
<comment type="caution">
    <text evidence="1">The sequence shown here is derived from an EMBL/GenBank/DDBJ whole genome shotgun (WGS) entry which is preliminary data.</text>
</comment>
<dbReference type="EMBL" id="BLXT01007807">
    <property type="protein sequence ID" value="GFO42597.1"/>
    <property type="molecule type" value="Genomic_DNA"/>
</dbReference>
<evidence type="ECO:0000313" key="2">
    <source>
        <dbReference type="Proteomes" id="UP000735302"/>
    </source>
</evidence>
<accession>A0AAV4DED3</accession>
<protein>
    <submittedName>
        <fullName evidence="1">Uncharacterized protein</fullName>
    </submittedName>
</protein>
<dbReference type="Proteomes" id="UP000735302">
    <property type="component" value="Unassembled WGS sequence"/>
</dbReference>